<comment type="caution">
    <text evidence="1">The sequence shown here is derived from an EMBL/GenBank/DDBJ whole genome shotgun (WGS) entry which is preliminary data.</text>
</comment>
<organism evidence="1 2">
    <name type="scientific">Peronosclerospora sorghi</name>
    <dbReference type="NCBI Taxonomy" id="230839"/>
    <lineage>
        <taxon>Eukaryota</taxon>
        <taxon>Sar</taxon>
        <taxon>Stramenopiles</taxon>
        <taxon>Oomycota</taxon>
        <taxon>Peronosporomycetes</taxon>
        <taxon>Peronosporales</taxon>
        <taxon>Peronosporaceae</taxon>
        <taxon>Peronosclerospora</taxon>
    </lineage>
</organism>
<sequence>MSVNKPDAGTIQGEERGVSPSSEKENDEAEYKVVHKKSKAELEGEMESVNEKSAATTKRRAHACEIQELQSQRDSDAESADKTTSSLKEMAETLEIACEHLNKAEAREVCADEEHEAALKVLGEMKSQSEAQRPRWSNSKSGFSHSRRESDAETAEKTKDRHGAELATKDEIIPTLKYKLEEVMAANKRLKGHFKYVQDKLTHETAKNYRLTTSLEALTAKDVSLAAKLEAVQVGLAVSRPQSSVMSEESRQQSERAADAVAQHEVQIEVLMKRVSVSDEELAQTRRQHAIQVQ</sequence>
<protein>
    <submittedName>
        <fullName evidence="1">Uncharacterized protein</fullName>
    </submittedName>
</protein>
<keyword evidence="2" id="KW-1185">Reference proteome</keyword>
<evidence type="ECO:0000313" key="1">
    <source>
        <dbReference type="EMBL" id="KAI9910206.1"/>
    </source>
</evidence>
<dbReference type="EMBL" id="CM047585">
    <property type="protein sequence ID" value="KAI9910206.1"/>
    <property type="molecule type" value="Genomic_DNA"/>
</dbReference>
<proteinExistence type="predicted"/>
<gene>
    <name evidence="1" type="ORF">PsorP6_011134</name>
</gene>
<name>A0ACC0VXM4_9STRA</name>
<dbReference type="Proteomes" id="UP001163321">
    <property type="component" value="Chromosome 6"/>
</dbReference>
<accession>A0ACC0VXM4</accession>
<reference evidence="1 2" key="1">
    <citation type="journal article" date="2022" name="bioRxiv">
        <title>The genome of the oomycete Peronosclerospora sorghi, a cosmopolitan pathogen of maize and sorghum, is inflated with dispersed pseudogenes.</title>
        <authorList>
            <person name="Fletcher K."/>
            <person name="Martin F."/>
            <person name="Isakeit T."/>
            <person name="Cavanaugh K."/>
            <person name="Magill C."/>
            <person name="Michelmore R."/>
        </authorList>
    </citation>
    <scope>NUCLEOTIDE SEQUENCE [LARGE SCALE GENOMIC DNA]</scope>
    <source>
        <strain evidence="1">P6</strain>
    </source>
</reference>
<evidence type="ECO:0000313" key="2">
    <source>
        <dbReference type="Proteomes" id="UP001163321"/>
    </source>
</evidence>